<organism evidence="3 4">
    <name type="scientific">Tropicimonas aquimaris</name>
    <dbReference type="NCBI Taxonomy" id="914152"/>
    <lineage>
        <taxon>Bacteria</taxon>
        <taxon>Pseudomonadati</taxon>
        <taxon>Pseudomonadota</taxon>
        <taxon>Alphaproteobacteria</taxon>
        <taxon>Rhodobacterales</taxon>
        <taxon>Roseobacteraceae</taxon>
        <taxon>Tropicimonas</taxon>
    </lineage>
</organism>
<proteinExistence type="predicted"/>
<dbReference type="PROSITE" id="PS50042">
    <property type="entry name" value="CNMP_BINDING_3"/>
    <property type="match status" value="1"/>
</dbReference>
<evidence type="ECO:0000256" key="1">
    <source>
        <dbReference type="SAM" id="Phobius"/>
    </source>
</evidence>
<dbReference type="SMART" id="SM00100">
    <property type="entry name" value="cNMP"/>
    <property type="match status" value="1"/>
</dbReference>
<dbReference type="InterPro" id="IPR018490">
    <property type="entry name" value="cNMP-bd_dom_sf"/>
</dbReference>
<dbReference type="EMBL" id="JBHTJT010000038">
    <property type="protein sequence ID" value="MFD0981231.1"/>
    <property type="molecule type" value="Genomic_DNA"/>
</dbReference>
<comment type="caution">
    <text evidence="3">The sequence shown here is derived from an EMBL/GenBank/DDBJ whole genome shotgun (WGS) entry which is preliminary data.</text>
</comment>
<dbReference type="RefSeq" id="WP_386076097.1">
    <property type="nucleotide sequence ID" value="NZ_JBHTJT010000038.1"/>
</dbReference>
<accession>A0ABW3IUD6</accession>
<keyword evidence="4" id="KW-1185">Reference proteome</keyword>
<protein>
    <submittedName>
        <fullName evidence="3">Crp/Fnr family transcriptional regulator</fullName>
    </submittedName>
</protein>
<dbReference type="InterPro" id="IPR050397">
    <property type="entry name" value="Env_Response_Regulators"/>
</dbReference>
<dbReference type="CDD" id="cd00038">
    <property type="entry name" value="CAP_ED"/>
    <property type="match status" value="1"/>
</dbReference>
<evidence type="ECO:0000313" key="3">
    <source>
        <dbReference type="EMBL" id="MFD0981231.1"/>
    </source>
</evidence>
<feature type="transmembrane region" description="Helical" evidence="1">
    <location>
        <begin position="30"/>
        <end position="63"/>
    </location>
</feature>
<dbReference type="PANTHER" id="PTHR24567">
    <property type="entry name" value="CRP FAMILY TRANSCRIPTIONAL REGULATORY PROTEIN"/>
    <property type="match status" value="1"/>
</dbReference>
<dbReference type="Pfam" id="PF00027">
    <property type="entry name" value="cNMP_binding"/>
    <property type="match status" value="1"/>
</dbReference>
<keyword evidence="1" id="KW-0812">Transmembrane</keyword>
<keyword evidence="1" id="KW-0472">Membrane</keyword>
<keyword evidence="1" id="KW-1133">Transmembrane helix</keyword>
<feature type="domain" description="Cyclic nucleotide-binding" evidence="2">
    <location>
        <begin position="98"/>
        <end position="172"/>
    </location>
</feature>
<dbReference type="Gene3D" id="2.60.120.10">
    <property type="entry name" value="Jelly Rolls"/>
    <property type="match status" value="1"/>
</dbReference>
<name>A0ABW3IUD6_9RHOB</name>
<dbReference type="PANTHER" id="PTHR24567:SF68">
    <property type="entry name" value="DNA-BINDING TRANSCRIPTIONAL DUAL REGULATOR CRP"/>
    <property type="match status" value="1"/>
</dbReference>
<reference evidence="4" key="1">
    <citation type="journal article" date="2019" name="Int. J. Syst. Evol. Microbiol.">
        <title>The Global Catalogue of Microorganisms (GCM) 10K type strain sequencing project: providing services to taxonomists for standard genome sequencing and annotation.</title>
        <authorList>
            <consortium name="The Broad Institute Genomics Platform"/>
            <consortium name="The Broad Institute Genome Sequencing Center for Infectious Disease"/>
            <person name="Wu L."/>
            <person name="Ma J."/>
        </authorList>
    </citation>
    <scope>NUCLEOTIDE SEQUENCE [LARGE SCALE GENOMIC DNA]</scope>
    <source>
        <strain evidence="4">CCUG 60524</strain>
    </source>
</reference>
<dbReference type="SUPFAM" id="SSF51206">
    <property type="entry name" value="cAMP-binding domain-like"/>
    <property type="match status" value="1"/>
</dbReference>
<dbReference type="InterPro" id="IPR000595">
    <property type="entry name" value="cNMP-bd_dom"/>
</dbReference>
<gene>
    <name evidence="3" type="ORF">ACFQ2S_16455</name>
</gene>
<evidence type="ECO:0000259" key="2">
    <source>
        <dbReference type="PROSITE" id="PS50042"/>
    </source>
</evidence>
<evidence type="ECO:0000313" key="4">
    <source>
        <dbReference type="Proteomes" id="UP001597108"/>
    </source>
</evidence>
<dbReference type="InterPro" id="IPR014710">
    <property type="entry name" value="RmlC-like_jellyroll"/>
</dbReference>
<dbReference type="Proteomes" id="UP001597108">
    <property type="component" value="Unassembled WGS sequence"/>
</dbReference>
<sequence>MEIAEIFGWAGSAATLAAYSMKTMLPLRLAAIASNILFICYSTMLGLWPMLFLDLILLPFNLWRTFQILSMRKRVESVRTDNPPDFSVLTSHSRPRPFDAEETIFSIGDRPDALYYIESGEILLEELGITLSSGDIFGEIAFFTDAKARTATARCVVPGRIHVVDEATFLKLYFQDPAFGMAIMKIITRRLIQTVERNPDVFRHQFGNEPVGAQI</sequence>